<dbReference type="InterPro" id="IPR036249">
    <property type="entry name" value="Thioredoxin-like_sf"/>
</dbReference>
<dbReference type="CDD" id="cd02947">
    <property type="entry name" value="TRX_family"/>
    <property type="match status" value="1"/>
</dbReference>
<feature type="compositionally biased region" description="Basic and acidic residues" evidence="4">
    <location>
        <begin position="19"/>
        <end position="28"/>
    </location>
</feature>
<keyword evidence="1" id="KW-0702">S-nitrosylation</keyword>
<evidence type="ECO:0000259" key="5">
    <source>
        <dbReference type="PROSITE" id="PS51352"/>
    </source>
</evidence>
<dbReference type="Gene3D" id="3.40.30.10">
    <property type="entry name" value="Glutaredoxin"/>
    <property type="match status" value="1"/>
</dbReference>
<dbReference type="InterPro" id="IPR013766">
    <property type="entry name" value="Thioredoxin_domain"/>
</dbReference>
<dbReference type="PROSITE" id="PS51352">
    <property type="entry name" value="THIOREDOXIN_2"/>
    <property type="match status" value="1"/>
</dbReference>
<dbReference type="FunFam" id="3.40.30.10:FF:000245">
    <property type="entry name" value="Thioredoxin"/>
    <property type="match status" value="1"/>
</dbReference>
<evidence type="ECO:0000313" key="7">
    <source>
        <dbReference type="RefSeq" id="XP_033811469.1"/>
    </source>
</evidence>
<feature type="compositionally biased region" description="Low complexity" evidence="4">
    <location>
        <begin position="54"/>
        <end position="92"/>
    </location>
</feature>
<protein>
    <submittedName>
        <fullName evidence="7">Thioredoxin Y, chloroplastic-like isoform X1</fullName>
    </submittedName>
</protein>
<dbReference type="PANTHER" id="PTHR46115">
    <property type="entry name" value="THIOREDOXIN-LIKE PROTEIN 1"/>
    <property type="match status" value="1"/>
</dbReference>
<dbReference type="InterPro" id="IPR017937">
    <property type="entry name" value="Thioredoxin_CS"/>
</dbReference>
<dbReference type="Proteomes" id="UP000515159">
    <property type="component" value="Chromosome 1"/>
</dbReference>
<dbReference type="GeneID" id="117365292"/>
<dbReference type="RefSeq" id="XP_033811469.1">
    <property type="nucleotide sequence ID" value="XM_033955578.1"/>
</dbReference>
<dbReference type="Pfam" id="PF00085">
    <property type="entry name" value="Thioredoxin"/>
    <property type="match status" value="1"/>
</dbReference>
<gene>
    <name evidence="7" type="primary">LOC117365292</name>
</gene>
<dbReference type="GO" id="GO:0015035">
    <property type="term" value="F:protein-disulfide reductase activity"/>
    <property type="evidence" value="ECO:0007669"/>
    <property type="project" value="InterPro"/>
</dbReference>
<dbReference type="InterPro" id="IPR005746">
    <property type="entry name" value="Thioredoxin"/>
</dbReference>
<proteinExistence type="predicted"/>
<evidence type="ECO:0000256" key="1">
    <source>
        <dbReference type="ARBA" id="ARBA00022799"/>
    </source>
</evidence>
<dbReference type="InParanoid" id="A0A6P8S0Y9"/>
<dbReference type="NCBIfam" id="TIGR01068">
    <property type="entry name" value="thioredoxin"/>
    <property type="match status" value="1"/>
</dbReference>
<evidence type="ECO:0000313" key="6">
    <source>
        <dbReference type="Proteomes" id="UP000515159"/>
    </source>
</evidence>
<reference evidence="7" key="1">
    <citation type="submission" date="2025-08" db="UniProtKB">
        <authorList>
            <consortium name="RefSeq"/>
        </authorList>
    </citation>
    <scope>IDENTIFICATION</scope>
</reference>
<feature type="domain" description="Thioredoxin" evidence="5">
    <location>
        <begin position="113"/>
        <end position="233"/>
    </location>
</feature>
<dbReference type="SUPFAM" id="SSF52833">
    <property type="entry name" value="Thioredoxin-like"/>
    <property type="match status" value="1"/>
</dbReference>
<dbReference type="PRINTS" id="PR00421">
    <property type="entry name" value="THIOREDOXIN"/>
</dbReference>
<evidence type="ECO:0000256" key="3">
    <source>
        <dbReference type="ARBA" id="ARBA00023284"/>
    </source>
</evidence>
<keyword evidence="6" id="KW-1185">Reference proteome</keyword>
<keyword evidence="2" id="KW-1015">Disulfide bond</keyword>
<dbReference type="PROSITE" id="PS00194">
    <property type="entry name" value="THIOREDOXIN_1"/>
    <property type="match status" value="1"/>
</dbReference>
<dbReference type="AlphaFoldDB" id="A0A6P8S0Y9"/>
<name>A0A6P8S0Y9_GEOSA</name>
<sequence length="233" mass="25191">MNSGLEDQEGSENAWFNHHMSDDKKEQDGTPPLPEEEALLTDGTPPLPEEEALLTEAASLPARPATPIPTLSSPETTPTPSLQSSLSDASTTPPAPPPSISASLESFQEATLALYQDALAEALLSPSAVLRIESKEQFDEAMLEAGDKLVVIDFTASWCGPCQMIAPYFEVLSQRHNARVAFMKVDVDEVPDIADEYDIVAMPTFVFLKNGEKVDEFCGDCPDTLAAKIILLK</sequence>
<dbReference type="KEGG" id="gsh:117365292"/>
<organism evidence="6 7">
    <name type="scientific">Geotrypetes seraphini</name>
    <name type="common">Gaboon caecilian</name>
    <name type="synonym">Caecilia seraphini</name>
    <dbReference type="NCBI Taxonomy" id="260995"/>
    <lineage>
        <taxon>Eukaryota</taxon>
        <taxon>Metazoa</taxon>
        <taxon>Chordata</taxon>
        <taxon>Craniata</taxon>
        <taxon>Vertebrata</taxon>
        <taxon>Euteleostomi</taxon>
        <taxon>Amphibia</taxon>
        <taxon>Gymnophiona</taxon>
        <taxon>Geotrypetes</taxon>
    </lineage>
</organism>
<feature type="compositionally biased region" description="Acidic residues" evidence="4">
    <location>
        <begin position="1"/>
        <end position="10"/>
    </location>
</feature>
<dbReference type="OrthoDB" id="2121326at2759"/>
<keyword evidence="3" id="KW-0676">Redox-active center</keyword>
<feature type="region of interest" description="Disordered" evidence="4">
    <location>
        <begin position="1"/>
        <end position="102"/>
    </location>
</feature>
<evidence type="ECO:0000256" key="4">
    <source>
        <dbReference type="SAM" id="MobiDB-lite"/>
    </source>
</evidence>
<accession>A0A6P8S0Y9</accession>
<evidence type="ECO:0000256" key="2">
    <source>
        <dbReference type="ARBA" id="ARBA00023157"/>
    </source>
</evidence>